<proteinExistence type="predicted"/>
<feature type="compositionally biased region" description="Polar residues" evidence="1">
    <location>
        <begin position="19"/>
        <end position="33"/>
    </location>
</feature>
<reference evidence="2" key="1">
    <citation type="journal article" date="2020" name="Fungal Divers.">
        <title>Resolving the Mortierellaceae phylogeny through synthesis of multi-gene phylogenetics and phylogenomics.</title>
        <authorList>
            <person name="Vandepol N."/>
            <person name="Liber J."/>
            <person name="Desiro A."/>
            <person name="Na H."/>
            <person name="Kennedy M."/>
            <person name="Barry K."/>
            <person name="Grigoriev I.V."/>
            <person name="Miller A.N."/>
            <person name="O'Donnell K."/>
            <person name="Stajich J.E."/>
            <person name="Bonito G."/>
        </authorList>
    </citation>
    <scope>NUCLEOTIDE SEQUENCE</scope>
    <source>
        <strain evidence="2">KOD948</strain>
    </source>
</reference>
<name>A0A9P6U8G9_9FUNG</name>
<keyword evidence="3" id="KW-1185">Reference proteome</keyword>
<evidence type="ECO:0000313" key="3">
    <source>
        <dbReference type="Proteomes" id="UP000726737"/>
    </source>
</evidence>
<feature type="region of interest" description="Disordered" evidence="1">
    <location>
        <begin position="1"/>
        <end position="105"/>
    </location>
</feature>
<sequence>MVDMTGTTDTTSDEAETQVKMQECTSQHEQPSNSGGGNITPDEENESETDSLEATSDDDSDWDAQPPIARPTTAKWYFAPDPENDKIVESDNGPKNLSMLRSTTE</sequence>
<comment type="caution">
    <text evidence="2">The sequence shown here is derived from an EMBL/GenBank/DDBJ whole genome shotgun (WGS) entry which is preliminary data.</text>
</comment>
<feature type="compositionally biased region" description="Polar residues" evidence="1">
    <location>
        <begin position="1"/>
        <end position="10"/>
    </location>
</feature>
<evidence type="ECO:0000256" key="1">
    <source>
        <dbReference type="SAM" id="MobiDB-lite"/>
    </source>
</evidence>
<feature type="compositionally biased region" description="Acidic residues" evidence="1">
    <location>
        <begin position="41"/>
        <end position="62"/>
    </location>
</feature>
<dbReference type="Proteomes" id="UP000726737">
    <property type="component" value="Unassembled WGS sequence"/>
</dbReference>
<accession>A0A9P6U8G9</accession>
<dbReference type="EMBL" id="JAAAJA010000068">
    <property type="protein sequence ID" value="KAG0263703.1"/>
    <property type="molecule type" value="Genomic_DNA"/>
</dbReference>
<evidence type="ECO:0000313" key="2">
    <source>
        <dbReference type="EMBL" id="KAG0263703.1"/>
    </source>
</evidence>
<gene>
    <name evidence="2" type="ORF">BG011_008306</name>
</gene>
<feature type="compositionally biased region" description="Polar residues" evidence="1">
    <location>
        <begin position="93"/>
        <end position="105"/>
    </location>
</feature>
<organism evidence="2 3">
    <name type="scientific">Mortierella polycephala</name>
    <dbReference type="NCBI Taxonomy" id="41804"/>
    <lineage>
        <taxon>Eukaryota</taxon>
        <taxon>Fungi</taxon>
        <taxon>Fungi incertae sedis</taxon>
        <taxon>Mucoromycota</taxon>
        <taxon>Mortierellomycotina</taxon>
        <taxon>Mortierellomycetes</taxon>
        <taxon>Mortierellales</taxon>
        <taxon>Mortierellaceae</taxon>
        <taxon>Mortierella</taxon>
    </lineage>
</organism>
<dbReference type="AlphaFoldDB" id="A0A9P6U8G9"/>
<protein>
    <submittedName>
        <fullName evidence="2">Uncharacterized protein</fullName>
    </submittedName>
</protein>